<organism evidence="2 3">
    <name type="scientific">Parathielavia hyrcaniae</name>
    <dbReference type="NCBI Taxonomy" id="113614"/>
    <lineage>
        <taxon>Eukaryota</taxon>
        <taxon>Fungi</taxon>
        <taxon>Dikarya</taxon>
        <taxon>Ascomycota</taxon>
        <taxon>Pezizomycotina</taxon>
        <taxon>Sordariomycetes</taxon>
        <taxon>Sordariomycetidae</taxon>
        <taxon>Sordariales</taxon>
        <taxon>Chaetomiaceae</taxon>
        <taxon>Parathielavia</taxon>
    </lineage>
</organism>
<comment type="caution">
    <text evidence="2">The sequence shown here is derived from an EMBL/GenBank/DDBJ whole genome shotgun (WGS) entry which is preliminary data.</text>
</comment>
<feature type="region of interest" description="Disordered" evidence="1">
    <location>
        <begin position="1"/>
        <end position="25"/>
    </location>
</feature>
<sequence>MDHGTQCAKHPAGSGIFSEAGRGSGDQPLPVSVCQMETRGIAGRNPKALHPYFMRVCTCSVISLTRPLILLRSPVREHSSARLPKRITLIWQDTVQVVLWYEFQGSRIPGSRDLERRYSSTCEQWPSHKECHSNQEILALPPAFVMRLNAGCYCATQQAQSSARHVCWLPTVISLSKARVLNVSGRRWMNG</sequence>
<gene>
    <name evidence="2" type="ORF">N658DRAFT_343179</name>
</gene>
<dbReference type="Proteomes" id="UP001305647">
    <property type="component" value="Unassembled WGS sequence"/>
</dbReference>
<evidence type="ECO:0000313" key="3">
    <source>
        <dbReference type="Proteomes" id="UP001305647"/>
    </source>
</evidence>
<dbReference type="EMBL" id="MU863631">
    <property type="protein sequence ID" value="KAK4102609.1"/>
    <property type="molecule type" value="Genomic_DNA"/>
</dbReference>
<evidence type="ECO:0000256" key="1">
    <source>
        <dbReference type="SAM" id="MobiDB-lite"/>
    </source>
</evidence>
<protein>
    <submittedName>
        <fullName evidence="2">Uncharacterized protein</fullName>
    </submittedName>
</protein>
<reference evidence="2" key="1">
    <citation type="journal article" date="2023" name="Mol. Phylogenet. Evol.">
        <title>Genome-scale phylogeny and comparative genomics of the fungal order Sordariales.</title>
        <authorList>
            <person name="Hensen N."/>
            <person name="Bonometti L."/>
            <person name="Westerberg I."/>
            <person name="Brannstrom I.O."/>
            <person name="Guillou S."/>
            <person name="Cros-Aarteil S."/>
            <person name="Calhoun S."/>
            <person name="Haridas S."/>
            <person name="Kuo A."/>
            <person name="Mondo S."/>
            <person name="Pangilinan J."/>
            <person name="Riley R."/>
            <person name="LaButti K."/>
            <person name="Andreopoulos B."/>
            <person name="Lipzen A."/>
            <person name="Chen C."/>
            <person name="Yan M."/>
            <person name="Daum C."/>
            <person name="Ng V."/>
            <person name="Clum A."/>
            <person name="Steindorff A."/>
            <person name="Ohm R.A."/>
            <person name="Martin F."/>
            <person name="Silar P."/>
            <person name="Natvig D.O."/>
            <person name="Lalanne C."/>
            <person name="Gautier V."/>
            <person name="Ament-Velasquez S.L."/>
            <person name="Kruys A."/>
            <person name="Hutchinson M.I."/>
            <person name="Powell A.J."/>
            <person name="Barry K."/>
            <person name="Miller A.N."/>
            <person name="Grigoriev I.V."/>
            <person name="Debuchy R."/>
            <person name="Gladieux P."/>
            <person name="Hiltunen Thoren M."/>
            <person name="Johannesson H."/>
        </authorList>
    </citation>
    <scope>NUCLEOTIDE SEQUENCE</scope>
    <source>
        <strain evidence="2">CBS 757.83</strain>
    </source>
</reference>
<keyword evidence="3" id="KW-1185">Reference proteome</keyword>
<dbReference type="AlphaFoldDB" id="A0AAN6Q2Y7"/>
<evidence type="ECO:0000313" key="2">
    <source>
        <dbReference type="EMBL" id="KAK4102609.1"/>
    </source>
</evidence>
<accession>A0AAN6Q2Y7</accession>
<reference evidence="2" key="2">
    <citation type="submission" date="2023-05" db="EMBL/GenBank/DDBJ databases">
        <authorList>
            <consortium name="Lawrence Berkeley National Laboratory"/>
            <person name="Steindorff A."/>
            <person name="Hensen N."/>
            <person name="Bonometti L."/>
            <person name="Westerberg I."/>
            <person name="Brannstrom I.O."/>
            <person name="Guillou S."/>
            <person name="Cros-Aarteil S."/>
            <person name="Calhoun S."/>
            <person name="Haridas S."/>
            <person name="Kuo A."/>
            <person name="Mondo S."/>
            <person name="Pangilinan J."/>
            <person name="Riley R."/>
            <person name="Labutti K."/>
            <person name="Andreopoulos B."/>
            <person name="Lipzen A."/>
            <person name="Chen C."/>
            <person name="Yanf M."/>
            <person name="Daum C."/>
            <person name="Ng V."/>
            <person name="Clum A."/>
            <person name="Ohm R."/>
            <person name="Martin F."/>
            <person name="Silar P."/>
            <person name="Natvig D."/>
            <person name="Lalanne C."/>
            <person name="Gautier V."/>
            <person name="Ament-Velasquez S.L."/>
            <person name="Kruys A."/>
            <person name="Hutchinson M.I."/>
            <person name="Powell A.J."/>
            <person name="Barry K."/>
            <person name="Miller A.N."/>
            <person name="Grigoriev I.V."/>
            <person name="Debuchy R."/>
            <person name="Gladieux P."/>
            <person name="Thoren M.H."/>
            <person name="Johannesson H."/>
        </authorList>
    </citation>
    <scope>NUCLEOTIDE SEQUENCE</scope>
    <source>
        <strain evidence="2">CBS 757.83</strain>
    </source>
</reference>
<proteinExistence type="predicted"/>
<name>A0AAN6Q2Y7_9PEZI</name>